<protein>
    <recommendedName>
        <fullName evidence="12">chitin deacetylase</fullName>
        <ecNumber evidence="12">3.5.1.41</ecNumber>
    </recommendedName>
</protein>
<keyword evidence="6" id="KW-0472">Membrane</keyword>
<feature type="signal peptide" evidence="15">
    <location>
        <begin position="1"/>
        <end position="29"/>
    </location>
</feature>
<comment type="subcellular location">
    <subcellularLocation>
        <location evidence="2">Cell membrane</location>
        <topology evidence="2">Lipid-anchor</topology>
        <topology evidence="2">GPI-anchor</topology>
    </subcellularLocation>
</comment>
<evidence type="ECO:0000256" key="5">
    <source>
        <dbReference type="ARBA" id="ARBA00023024"/>
    </source>
</evidence>
<evidence type="ECO:0000256" key="14">
    <source>
        <dbReference type="SAM" id="MobiDB-lite"/>
    </source>
</evidence>
<dbReference type="GO" id="GO:0009272">
    <property type="term" value="P:fungal-type cell wall biogenesis"/>
    <property type="evidence" value="ECO:0007669"/>
    <property type="project" value="UniProtKB-ARBA"/>
</dbReference>
<evidence type="ECO:0000256" key="6">
    <source>
        <dbReference type="ARBA" id="ARBA00023136"/>
    </source>
</evidence>
<dbReference type="Pfam" id="PF01522">
    <property type="entry name" value="Polysacc_deac_1"/>
    <property type="match status" value="1"/>
</dbReference>
<evidence type="ECO:0000256" key="4">
    <source>
        <dbReference type="ARBA" id="ARBA00022622"/>
    </source>
</evidence>
<evidence type="ECO:0000256" key="15">
    <source>
        <dbReference type="SAM" id="SignalP"/>
    </source>
</evidence>
<dbReference type="EC" id="3.5.1.41" evidence="12"/>
<keyword evidence="4" id="KW-0336">GPI-anchor</keyword>
<evidence type="ECO:0000256" key="10">
    <source>
        <dbReference type="ARBA" id="ARBA00023316"/>
    </source>
</evidence>
<evidence type="ECO:0000256" key="12">
    <source>
        <dbReference type="ARBA" id="ARBA00024056"/>
    </source>
</evidence>
<keyword evidence="9" id="KW-0449">Lipoprotein</keyword>
<keyword evidence="10" id="KW-0961">Cell wall biogenesis/degradation</keyword>
<feature type="chain" id="PRO_5040969582" description="chitin deacetylase" evidence="15">
    <location>
        <begin position="30"/>
        <end position="433"/>
    </location>
</feature>
<organism evidence="17 18">
    <name type="scientific">Lentinula aciculospora</name>
    <dbReference type="NCBI Taxonomy" id="153920"/>
    <lineage>
        <taxon>Eukaryota</taxon>
        <taxon>Fungi</taxon>
        <taxon>Dikarya</taxon>
        <taxon>Basidiomycota</taxon>
        <taxon>Agaricomycotina</taxon>
        <taxon>Agaricomycetes</taxon>
        <taxon>Agaricomycetidae</taxon>
        <taxon>Agaricales</taxon>
        <taxon>Marasmiineae</taxon>
        <taxon>Omphalotaceae</taxon>
        <taxon>Lentinula</taxon>
    </lineage>
</organism>
<reference evidence="17" key="1">
    <citation type="submission" date="2022-08" db="EMBL/GenBank/DDBJ databases">
        <title>A Global Phylogenomic Analysis of the Shiitake Genus Lentinula.</title>
        <authorList>
            <consortium name="DOE Joint Genome Institute"/>
            <person name="Sierra-Patev S."/>
            <person name="Min B."/>
            <person name="Naranjo-Ortiz M."/>
            <person name="Looney B."/>
            <person name="Konkel Z."/>
            <person name="Slot J.C."/>
            <person name="Sakamoto Y."/>
            <person name="Steenwyk J.L."/>
            <person name="Rokas A."/>
            <person name="Carro J."/>
            <person name="Camarero S."/>
            <person name="Ferreira P."/>
            <person name="Molpeceres G."/>
            <person name="Ruiz-Duenas F.J."/>
            <person name="Serrano A."/>
            <person name="Henrissat B."/>
            <person name="Drula E."/>
            <person name="Hughes K.W."/>
            <person name="Mata J.L."/>
            <person name="Ishikawa N.K."/>
            <person name="Vargas-Isla R."/>
            <person name="Ushijima S."/>
            <person name="Smith C.A."/>
            <person name="Ahrendt S."/>
            <person name="Andreopoulos W."/>
            <person name="He G."/>
            <person name="Labutti K."/>
            <person name="Lipzen A."/>
            <person name="Ng V."/>
            <person name="Riley R."/>
            <person name="Sandor L."/>
            <person name="Barry K."/>
            <person name="Martinez A.T."/>
            <person name="Xiao Y."/>
            <person name="Gibbons J.G."/>
            <person name="Terashima K."/>
            <person name="Grigoriev I.V."/>
            <person name="Hibbett D.S."/>
        </authorList>
    </citation>
    <scope>NUCLEOTIDE SEQUENCE</scope>
    <source>
        <strain evidence="17">JLM2183</strain>
    </source>
</reference>
<keyword evidence="8" id="KW-0170">Cobalt</keyword>
<keyword evidence="3" id="KW-1003">Cell membrane</keyword>
<dbReference type="GO" id="GO:0005886">
    <property type="term" value="C:plasma membrane"/>
    <property type="evidence" value="ECO:0007669"/>
    <property type="project" value="UniProtKB-SubCell"/>
</dbReference>
<dbReference type="InterPro" id="IPR011330">
    <property type="entry name" value="Glyco_hydro/deAcase_b/a-brl"/>
</dbReference>
<dbReference type="PANTHER" id="PTHR10587:SF98">
    <property type="entry name" value="CHITIN DEACETYLASE"/>
    <property type="match status" value="1"/>
</dbReference>
<keyword evidence="15" id="KW-0732">Signal</keyword>
<dbReference type="GO" id="GO:0098552">
    <property type="term" value="C:side of membrane"/>
    <property type="evidence" value="ECO:0007669"/>
    <property type="project" value="UniProtKB-KW"/>
</dbReference>
<dbReference type="GO" id="GO:0004099">
    <property type="term" value="F:chitin deacetylase activity"/>
    <property type="evidence" value="ECO:0007669"/>
    <property type="project" value="UniProtKB-EC"/>
</dbReference>
<name>A0A9W8ZVR4_9AGAR</name>
<evidence type="ECO:0000256" key="1">
    <source>
        <dbReference type="ARBA" id="ARBA00001941"/>
    </source>
</evidence>
<comment type="caution">
    <text evidence="17">The sequence shown here is derived from an EMBL/GenBank/DDBJ whole genome shotgun (WGS) entry which is preliminary data.</text>
</comment>
<keyword evidence="7" id="KW-0119">Carbohydrate metabolism</keyword>
<evidence type="ECO:0000313" key="17">
    <source>
        <dbReference type="EMBL" id="KAJ4467002.1"/>
    </source>
</evidence>
<dbReference type="Gene3D" id="3.20.20.370">
    <property type="entry name" value="Glycoside hydrolase/deacetylase"/>
    <property type="match status" value="1"/>
</dbReference>
<evidence type="ECO:0000256" key="9">
    <source>
        <dbReference type="ARBA" id="ARBA00023288"/>
    </source>
</evidence>
<evidence type="ECO:0000313" key="18">
    <source>
        <dbReference type="Proteomes" id="UP001150266"/>
    </source>
</evidence>
<dbReference type="GO" id="GO:0000272">
    <property type="term" value="P:polysaccharide catabolic process"/>
    <property type="evidence" value="ECO:0007669"/>
    <property type="project" value="UniProtKB-KW"/>
</dbReference>
<evidence type="ECO:0000256" key="11">
    <source>
        <dbReference type="ARBA" id="ARBA00023326"/>
    </source>
</evidence>
<sequence>MQLPLKDNRLHGLAISFLVVFLLHLHANAQSLSEDRTTESGEAAITDPNEECSPYSYPLVGNHLNSFPPIWEAASILSNDSAAQTKWNSISASIPTNISVKVTQPPPSNYSSDDPDCWWTASTCTEPKLPGLLVDITSAPEPSTLGYGFDDGPNCSHNAFYDFLQSQNQKATLYYIGSNVADWPLEAQRALADGHEICAREWLNHCMINLSFSLSTGRYVMQMIKLAIGVTPTCWRPPYGDVDDRIRSIAEALGLQTIMWKYDSQDADINGQSITEQTVDTDYNNFIQTASNGTFNSAGAIILTHELDNFTMSEAVKFYPQLKSSFQHIVPVGVSLNKTQPYVETNYSLPTFEQYIAGTVTTNGTRVSPNSTTSSSSESSTLPTLSSSSSPSAGNSGNGTSAPSSNASNKLVDIDDRSALMLGFILLTCFYIR</sequence>
<keyword evidence="18" id="KW-1185">Reference proteome</keyword>
<dbReference type="PANTHER" id="PTHR10587">
    <property type="entry name" value="GLYCOSYL TRANSFERASE-RELATED"/>
    <property type="match status" value="1"/>
</dbReference>
<dbReference type="InterPro" id="IPR050248">
    <property type="entry name" value="Polysacc_deacetylase_ArnD"/>
</dbReference>
<keyword evidence="11" id="KW-0624">Polysaccharide degradation</keyword>
<evidence type="ECO:0000256" key="7">
    <source>
        <dbReference type="ARBA" id="ARBA00023277"/>
    </source>
</evidence>
<dbReference type="SUPFAM" id="SSF88713">
    <property type="entry name" value="Glycoside hydrolase/deacetylase"/>
    <property type="match status" value="1"/>
</dbReference>
<evidence type="ECO:0000259" key="16">
    <source>
        <dbReference type="PROSITE" id="PS51677"/>
    </source>
</evidence>
<evidence type="ECO:0000256" key="8">
    <source>
        <dbReference type="ARBA" id="ARBA00023285"/>
    </source>
</evidence>
<dbReference type="PROSITE" id="PS51677">
    <property type="entry name" value="NODB"/>
    <property type="match status" value="1"/>
</dbReference>
<dbReference type="OrthoDB" id="407355at2759"/>
<dbReference type="AlphaFoldDB" id="A0A9W8ZVR4"/>
<comment type="catalytic activity">
    <reaction evidence="13">
        <text>[(1-&gt;4)-N-acetyl-beta-D-glucosaminyl](n) + n H2O = chitosan + n acetate</text>
        <dbReference type="Rhea" id="RHEA:10464"/>
        <dbReference type="Rhea" id="RHEA-COMP:9593"/>
        <dbReference type="Rhea" id="RHEA-COMP:9597"/>
        <dbReference type="ChEBI" id="CHEBI:15377"/>
        <dbReference type="ChEBI" id="CHEBI:17029"/>
        <dbReference type="ChEBI" id="CHEBI:30089"/>
        <dbReference type="ChEBI" id="CHEBI:57704"/>
        <dbReference type="EC" id="3.5.1.41"/>
    </reaction>
    <physiologicalReaction direction="left-to-right" evidence="13">
        <dbReference type="Rhea" id="RHEA:10465"/>
    </physiologicalReaction>
</comment>
<keyword evidence="5" id="KW-0146">Chitin degradation</keyword>
<dbReference type="InterPro" id="IPR002509">
    <property type="entry name" value="NODB_dom"/>
</dbReference>
<gene>
    <name evidence="17" type="ORF">J3R30DRAFT_3309856</name>
</gene>
<keyword evidence="4" id="KW-0325">Glycoprotein</keyword>
<accession>A0A9W8ZVR4</accession>
<dbReference type="GO" id="GO:0071555">
    <property type="term" value="P:cell wall organization"/>
    <property type="evidence" value="ECO:0007669"/>
    <property type="project" value="UniProtKB-KW"/>
</dbReference>
<feature type="compositionally biased region" description="Low complexity" evidence="14">
    <location>
        <begin position="368"/>
        <end position="408"/>
    </location>
</feature>
<evidence type="ECO:0000256" key="13">
    <source>
        <dbReference type="ARBA" id="ARBA00048494"/>
    </source>
</evidence>
<feature type="region of interest" description="Disordered" evidence="14">
    <location>
        <begin position="363"/>
        <end position="408"/>
    </location>
</feature>
<dbReference type="EMBL" id="JAOTPV010000049">
    <property type="protein sequence ID" value="KAJ4467002.1"/>
    <property type="molecule type" value="Genomic_DNA"/>
</dbReference>
<evidence type="ECO:0000256" key="3">
    <source>
        <dbReference type="ARBA" id="ARBA00022475"/>
    </source>
</evidence>
<comment type="cofactor">
    <cofactor evidence="1">
        <name>Co(2+)</name>
        <dbReference type="ChEBI" id="CHEBI:48828"/>
    </cofactor>
</comment>
<dbReference type="GO" id="GO:0006032">
    <property type="term" value="P:chitin catabolic process"/>
    <property type="evidence" value="ECO:0007669"/>
    <property type="project" value="UniProtKB-KW"/>
</dbReference>
<dbReference type="Proteomes" id="UP001150266">
    <property type="component" value="Unassembled WGS sequence"/>
</dbReference>
<evidence type="ECO:0000256" key="2">
    <source>
        <dbReference type="ARBA" id="ARBA00004609"/>
    </source>
</evidence>
<proteinExistence type="predicted"/>
<feature type="domain" description="NodB homology" evidence="16">
    <location>
        <begin position="143"/>
        <end position="337"/>
    </location>
</feature>